<dbReference type="RefSeq" id="WP_073373375.1">
    <property type="nucleotide sequence ID" value="NZ_FQXS01000002.1"/>
</dbReference>
<dbReference type="Proteomes" id="UP000184139">
    <property type="component" value="Unassembled WGS sequence"/>
</dbReference>
<gene>
    <name evidence="2" type="ORF">SAMN02745124_00650</name>
</gene>
<sequence>MAFDFASRFEKLSGIVHRVGSEAAAAATIAQICQTSQAGCIALAGLSSTLVALIKEACEQTCPELSILTEPYAAADLPLAIDRADIGVTGISFAIAQSGTMVEVADNDALRLVSSLPRIHIGLLRAEDIIEHYHDSAGRIRATIADHPENLVLSFISGPSRTGDIELKLTLGVHGPEEAHCVIIDAAA</sequence>
<dbReference type="SUPFAM" id="SSF100950">
    <property type="entry name" value="NagB/RpiA/CoA transferase-like"/>
    <property type="match status" value="1"/>
</dbReference>
<evidence type="ECO:0000313" key="2">
    <source>
        <dbReference type="EMBL" id="SHH46906.1"/>
    </source>
</evidence>
<dbReference type="PANTHER" id="PTHR43682">
    <property type="entry name" value="LACTATE UTILIZATION PROTEIN C"/>
    <property type="match status" value="1"/>
</dbReference>
<dbReference type="AlphaFoldDB" id="A0A1M5T870"/>
<dbReference type="STRING" id="1121409.SAMN02745124_00650"/>
<proteinExistence type="predicted"/>
<evidence type="ECO:0000313" key="3">
    <source>
        <dbReference type="Proteomes" id="UP000184139"/>
    </source>
</evidence>
<dbReference type="Pfam" id="PF02589">
    <property type="entry name" value="LUD_dom"/>
    <property type="match status" value="1"/>
</dbReference>
<dbReference type="PANTHER" id="PTHR43682:SF1">
    <property type="entry name" value="LACTATE UTILIZATION PROTEIN C"/>
    <property type="match status" value="1"/>
</dbReference>
<dbReference type="InterPro" id="IPR024185">
    <property type="entry name" value="FTHF_cligase-like_sf"/>
</dbReference>
<keyword evidence="3" id="KW-1185">Reference proteome</keyword>
<dbReference type="EMBL" id="FQXS01000002">
    <property type="protein sequence ID" value="SHH46906.1"/>
    <property type="molecule type" value="Genomic_DNA"/>
</dbReference>
<dbReference type="OrthoDB" id="9794187at2"/>
<accession>A0A1M5T870</accession>
<organism evidence="2 3">
    <name type="scientific">Desulfofustis glycolicus DSM 9705</name>
    <dbReference type="NCBI Taxonomy" id="1121409"/>
    <lineage>
        <taxon>Bacteria</taxon>
        <taxon>Pseudomonadati</taxon>
        <taxon>Thermodesulfobacteriota</taxon>
        <taxon>Desulfobulbia</taxon>
        <taxon>Desulfobulbales</taxon>
        <taxon>Desulfocapsaceae</taxon>
        <taxon>Desulfofustis</taxon>
    </lineage>
</organism>
<protein>
    <submittedName>
        <fullName evidence="2">L-lactate dehydrogenase complex protein LldG</fullName>
    </submittedName>
</protein>
<dbReference type="InterPro" id="IPR037171">
    <property type="entry name" value="NagB/RpiA_transferase-like"/>
</dbReference>
<dbReference type="Gene3D" id="3.40.50.10420">
    <property type="entry name" value="NagB/RpiA/CoA transferase-like"/>
    <property type="match status" value="1"/>
</dbReference>
<feature type="domain" description="LUD" evidence="1">
    <location>
        <begin position="5"/>
        <end position="184"/>
    </location>
</feature>
<evidence type="ECO:0000259" key="1">
    <source>
        <dbReference type="Pfam" id="PF02589"/>
    </source>
</evidence>
<name>A0A1M5T870_9BACT</name>
<dbReference type="InterPro" id="IPR003741">
    <property type="entry name" value="LUD_dom"/>
</dbReference>
<reference evidence="2 3" key="1">
    <citation type="submission" date="2016-11" db="EMBL/GenBank/DDBJ databases">
        <authorList>
            <person name="Jaros S."/>
            <person name="Januszkiewicz K."/>
            <person name="Wedrychowicz H."/>
        </authorList>
    </citation>
    <scope>NUCLEOTIDE SEQUENCE [LARGE SCALE GENOMIC DNA]</scope>
    <source>
        <strain evidence="2 3">DSM 9705</strain>
    </source>
</reference>